<dbReference type="PANTHER" id="PTHR37536:SF1">
    <property type="entry name" value="ASPERGILLOPEPSIN, PUTAITVE (AFU_ORTHOLOGUE AFUA_7G01200)"/>
    <property type="match status" value="1"/>
</dbReference>
<dbReference type="InterPro" id="IPR000250">
    <property type="entry name" value="Peptidase_G1"/>
</dbReference>
<comment type="caution">
    <text evidence="2">The sequence shown here is derived from an EMBL/GenBank/DDBJ whole genome shotgun (WGS) entry which is preliminary data.</text>
</comment>
<dbReference type="Pfam" id="PF01828">
    <property type="entry name" value="Peptidase_A4"/>
    <property type="match status" value="1"/>
</dbReference>
<dbReference type="InterPro" id="IPR013320">
    <property type="entry name" value="ConA-like_dom_sf"/>
</dbReference>
<feature type="chain" id="PRO_5041910259" evidence="1">
    <location>
        <begin position="20"/>
        <end position="250"/>
    </location>
</feature>
<dbReference type="PANTHER" id="PTHR37536">
    <property type="entry name" value="PUTATIVE (AFU_ORTHOLOGUE AFUA_3G02970)-RELATED"/>
    <property type="match status" value="1"/>
</dbReference>
<reference evidence="2" key="1">
    <citation type="submission" date="2019-10" db="EMBL/GenBank/DDBJ databases">
        <authorList>
            <consortium name="DOE Joint Genome Institute"/>
            <person name="Kuo A."/>
            <person name="Miyauchi S."/>
            <person name="Kiss E."/>
            <person name="Drula E."/>
            <person name="Kohler A."/>
            <person name="Sanchez-Garcia M."/>
            <person name="Andreopoulos B."/>
            <person name="Barry K.W."/>
            <person name="Bonito G."/>
            <person name="Buee M."/>
            <person name="Carver A."/>
            <person name="Chen C."/>
            <person name="Cichocki N."/>
            <person name="Clum A."/>
            <person name="Culley D."/>
            <person name="Crous P.W."/>
            <person name="Fauchery L."/>
            <person name="Girlanda M."/>
            <person name="Hayes R."/>
            <person name="Keri Z."/>
            <person name="LaButti K."/>
            <person name="Lipzen A."/>
            <person name="Lombard V."/>
            <person name="Magnuson J."/>
            <person name="Maillard F."/>
            <person name="Morin E."/>
            <person name="Murat C."/>
            <person name="Nolan M."/>
            <person name="Ohm R."/>
            <person name="Pangilinan J."/>
            <person name="Pereira M."/>
            <person name="Perotto S."/>
            <person name="Peter M."/>
            <person name="Riley R."/>
            <person name="Sitrit Y."/>
            <person name="Stielow B."/>
            <person name="Szollosi G."/>
            <person name="Zifcakova L."/>
            <person name="Stursova M."/>
            <person name="Spatafora J.W."/>
            <person name="Tedersoo L."/>
            <person name="Vaario L.-M."/>
            <person name="Yamada A."/>
            <person name="Yan M."/>
            <person name="Wang P."/>
            <person name="Xu J."/>
            <person name="Bruns T."/>
            <person name="Baldrian P."/>
            <person name="Vilgalys R."/>
            <person name="Henrissat B."/>
            <person name="Grigoriev I.V."/>
            <person name="Hibbett D."/>
            <person name="Nagy L.G."/>
            <person name="Martin F.M."/>
        </authorList>
    </citation>
    <scope>NUCLEOTIDE SEQUENCE</scope>
    <source>
        <strain evidence="2">BED1</strain>
    </source>
</reference>
<dbReference type="GO" id="GO:0006508">
    <property type="term" value="P:proteolysis"/>
    <property type="evidence" value="ECO:0007669"/>
    <property type="project" value="InterPro"/>
</dbReference>
<evidence type="ECO:0000313" key="2">
    <source>
        <dbReference type="EMBL" id="KAF8435730.1"/>
    </source>
</evidence>
<dbReference type="AlphaFoldDB" id="A0AAD4GBS1"/>
<dbReference type="PRINTS" id="PR00977">
    <property type="entry name" value="SCYTLDPTASE"/>
</dbReference>
<protein>
    <submittedName>
        <fullName evidence="2">Peptidase A4 family-domain-containing protein</fullName>
    </submittedName>
</protein>
<gene>
    <name evidence="2" type="ORF">L210DRAFT_3408869</name>
</gene>
<keyword evidence="3" id="KW-1185">Reference proteome</keyword>
<keyword evidence="1" id="KW-0732">Signal</keyword>
<dbReference type="InterPro" id="IPR038656">
    <property type="entry name" value="Peptidase_G1_sf"/>
</dbReference>
<accession>A0AAD4GBS1</accession>
<reference evidence="2" key="2">
    <citation type="journal article" date="2020" name="Nat. Commun.">
        <title>Large-scale genome sequencing of mycorrhizal fungi provides insights into the early evolution of symbiotic traits.</title>
        <authorList>
            <person name="Miyauchi S."/>
            <person name="Kiss E."/>
            <person name="Kuo A."/>
            <person name="Drula E."/>
            <person name="Kohler A."/>
            <person name="Sanchez-Garcia M."/>
            <person name="Morin E."/>
            <person name="Andreopoulos B."/>
            <person name="Barry K.W."/>
            <person name="Bonito G."/>
            <person name="Buee M."/>
            <person name="Carver A."/>
            <person name="Chen C."/>
            <person name="Cichocki N."/>
            <person name="Clum A."/>
            <person name="Culley D."/>
            <person name="Crous P.W."/>
            <person name="Fauchery L."/>
            <person name="Girlanda M."/>
            <person name="Hayes R.D."/>
            <person name="Keri Z."/>
            <person name="LaButti K."/>
            <person name="Lipzen A."/>
            <person name="Lombard V."/>
            <person name="Magnuson J."/>
            <person name="Maillard F."/>
            <person name="Murat C."/>
            <person name="Nolan M."/>
            <person name="Ohm R.A."/>
            <person name="Pangilinan J."/>
            <person name="Pereira M.F."/>
            <person name="Perotto S."/>
            <person name="Peter M."/>
            <person name="Pfister S."/>
            <person name="Riley R."/>
            <person name="Sitrit Y."/>
            <person name="Stielow J.B."/>
            <person name="Szollosi G."/>
            <person name="Zifcakova L."/>
            <person name="Stursova M."/>
            <person name="Spatafora J.W."/>
            <person name="Tedersoo L."/>
            <person name="Vaario L.M."/>
            <person name="Yamada A."/>
            <person name="Yan M."/>
            <person name="Wang P."/>
            <person name="Xu J."/>
            <person name="Bruns T."/>
            <person name="Baldrian P."/>
            <person name="Vilgalys R."/>
            <person name="Dunand C."/>
            <person name="Henrissat B."/>
            <person name="Grigoriev I.V."/>
            <person name="Hibbett D."/>
            <person name="Nagy L.G."/>
            <person name="Martin F.M."/>
        </authorList>
    </citation>
    <scope>NUCLEOTIDE SEQUENCE</scope>
    <source>
        <strain evidence="2">BED1</strain>
    </source>
</reference>
<name>A0AAD4GBS1_BOLED</name>
<dbReference type="CDD" id="cd13426">
    <property type="entry name" value="Peptidase_G1"/>
    <property type="match status" value="1"/>
</dbReference>
<dbReference type="EMBL" id="WHUW01000024">
    <property type="protein sequence ID" value="KAF8435730.1"/>
    <property type="molecule type" value="Genomic_DNA"/>
</dbReference>
<feature type="signal peptide" evidence="1">
    <location>
        <begin position="1"/>
        <end position="19"/>
    </location>
</feature>
<evidence type="ECO:0000313" key="3">
    <source>
        <dbReference type="Proteomes" id="UP001194468"/>
    </source>
</evidence>
<dbReference type="Gene3D" id="2.60.120.700">
    <property type="entry name" value="Peptidase G1"/>
    <property type="match status" value="1"/>
</dbReference>
<dbReference type="Proteomes" id="UP001194468">
    <property type="component" value="Unassembled WGS sequence"/>
</dbReference>
<organism evidence="2 3">
    <name type="scientific">Boletus edulis BED1</name>
    <dbReference type="NCBI Taxonomy" id="1328754"/>
    <lineage>
        <taxon>Eukaryota</taxon>
        <taxon>Fungi</taxon>
        <taxon>Dikarya</taxon>
        <taxon>Basidiomycota</taxon>
        <taxon>Agaricomycotina</taxon>
        <taxon>Agaricomycetes</taxon>
        <taxon>Agaricomycetidae</taxon>
        <taxon>Boletales</taxon>
        <taxon>Boletineae</taxon>
        <taxon>Boletaceae</taxon>
        <taxon>Boletoideae</taxon>
        <taxon>Boletus</taxon>
    </lineage>
</organism>
<proteinExistence type="predicted"/>
<evidence type="ECO:0000256" key="1">
    <source>
        <dbReference type="SAM" id="SignalP"/>
    </source>
</evidence>
<dbReference type="GO" id="GO:0070007">
    <property type="term" value="F:glutamic-type endopeptidase activity"/>
    <property type="evidence" value="ECO:0007669"/>
    <property type="project" value="InterPro"/>
</dbReference>
<sequence>MRFISVLIPSFFLISSVLAGRREHLSLSHDLAKKPTNAAPNRLADSNNTPNWAGAIWNQPNGTFWLVTGTFIVPDITGQMVNSTAYASVGIDGGTCADIMLHAGVRLTVNSTGPSYDAWYMWGNEFANLFDPSVDISPGDTIRLTVGTPGGNETSGYAMIQNLSTEKDSIRNFDSQRALCGQNAMWIAARLSGAPLANFGTVTFTEATAEAHNGQTYPPQGATITEIVGPGDQPLTSVSVDGDEVSIRHL</sequence>
<dbReference type="SUPFAM" id="SSF49899">
    <property type="entry name" value="Concanavalin A-like lectins/glucanases"/>
    <property type="match status" value="1"/>
</dbReference>